<dbReference type="RefSeq" id="WP_058507466.1">
    <property type="nucleotide sequence ID" value="NZ_CAAAIK010000005.1"/>
</dbReference>
<keyword evidence="1" id="KW-1133">Transmembrane helix</keyword>
<evidence type="ECO:0000313" key="2">
    <source>
        <dbReference type="EMBL" id="KTD50021.1"/>
    </source>
</evidence>
<evidence type="ECO:0000313" key="3">
    <source>
        <dbReference type="Proteomes" id="UP000054618"/>
    </source>
</evidence>
<organism evidence="2 3">
    <name type="scientific">Legionella quinlivanii</name>
    <dbReference type="NCBI Taxonomy" id="45073"/>
    <lineage>
        <taxon>Bacteria</taxon>
        <taxon>Pseudomonadati</taxon>
        <taxon>Pseudomonadota</taxon>
        <taxon>Gammaproteobacteria</taxon>
        <taxon>Legionellales</taxon>
        <taxon>Legionellaceae</taxon>
        <taxon>Legionella</taxon>
    </lineage>
</organism>
<dbReference type="AlphaFoldDB" id="A0A0W0XZN4"/>
<evidence type="ECO:0000256" key="1">
    <source>
        <dbReference type="SAM" id="Phobius"/>
    </source>
</evidence>
<dbReference type="OrthoDB" id="5645591at2"/>
<comment type="caution">
    <text evidence="2">The sequence shown here is derived from an EMBL/GenBank/DDBJ whole genome shotgun (WGS) entry which is preliminary data.</text>
</comment>
<feature type="transmembrane region" description="Helical" evidence="1">
    <location>
        <begin position="360"/>
        <end position="382"/>
    </location>
</feature>
<reference evidence="2 3" key="1">
    <citation type="submission" date="2015-11" db="EMBL/GenBank/DDBJ databases">
        <title>Genomic analysis of 38 Legionella species identifies large and diverse effector repertoires.</title>
        <authorList>
            <person name="Burstein D."/>
            <person name="Amaro F."/>
            <person name="Zusman T."/>
            <person name="Lifshitz Z."/>
            <person name="Cohen O."/>
            <person name="Gilbert J.A."/>
            <person name="Pupko T."/>
            <person name="Shuman H.A."/>
            <person name="Segal G."/>
        </authorList>
    </citation>
    <scope>NUCLEOTIDE SEQUENCE [LARGE SCALE GENOMIC DNA]</scope>
    <source>
        <strain evidence="2 3">CDC#1442-AUS-E</strain>
    </source>
</reference>
<proteinExistence type="predicted"/>
<feature type="transmembrane region" description="Helical" evidence="1">
    <location>
        <begin position="477"/>
        <end position="500"/>
    </location>
</feature>
<keyword evidence="1" id="KW-0812">Transmembrane</keyword>
<dbReference type="PATRIC" id="fig|45073.5.peg.1418"/>
<dbReference type="SUPFAM" id="SSF53474">
    <property type="entry name" value="alpha/beta-Hydrolases"/>
    <property type="match status" value="1"/>
</dbReference>
<protein>
    <submittedName>
        <fullName evidence="2">Uncharacterized protein</fullName>
    </submittedName>
</protein>
<keyword evidence="3" id="KW-1185">Reference proteome</keyword>
<feature type="transmembrane region" description="Helical" evidence="1">
    <location>
        <begin position="394"/>
        <end position="414"/>
    </location>
</feature>
<keyword evidence="1" id="KW-0472">Membrane</keyword>
<dbReference type="Proteomes" id="UP000054618">
    <property type="component" value="Unassembled WGS sequence"/>
</dbReference>
<dbReference type="InterPro" id="IPR029058">
    <property type="entry name" value="AB_hydrolase_fold"/>
</dbReference>
<feature type="transmembrane region" description="Helical" evidence="1">
    <location>
        <begin position="506"/>
        <end position="529"/>
    </location>
</feature>
<feature type="transmembrane region" description="Helical" evidence="1">
    <location>
        <begin position="420"/>
        <end position="442"/>
    </location>
</feature>
<sequence length="675" mass="77017">MSLDNCYAGGLTLDFFPSRELENVDPSNEEQYVLAQARNVLRILMMGWQKDWKKLLSWRAFNAVFVERDHELTKAMRRGFQEGFDYVYEQLESQKGLSKEQIRQAQLYISNCLCLLPYGDITPYESFHIPQFVKGQWVKVEYKVKEIELTPTSGLKKLFLKDEDRVFAYGLTPVNNKDAEPHLIFMGTTYPAGQGFWQQVKTDLEDVETAGKELYRSGNKNVISWAEKQDKKVHVCGTSLGGALSQLFAIHRGDLISSVDALNPPGLYKGLRKSRYDNWDTLVAEGKAPEVRVQKQKNDPVSKFGEWKNEWIILEVDPPQELEGTNPVAAHALNYAGLPGTEFHQINTEEDNLERKRRNFWLYIVARSLFSYFVMLPFRYLVLPTIRFVWEHKLQLLFFIPLMAVFYMFPPLGLSLTVTLLGASTLLLINAVISAAITSYFIDAVLRFIGDQVSGKSTTLLSRALDWFGQHPFLKTAAYFAIGASVVGLLAAAVFFPPFLPAVIPLIKPVIILSVLSIPLVISIAYKAVTNFMLLFGLKKPEPAVCHDPALPRNKEMDIYANNQEGEFTMKEIHDYYHVTRCLLKNKSLIKPEDGLSTEVDLESGKPRTLSKRDILTMGISKEKANTQVKWTVSKAKLFHIKETVNIYNKLSDQPQRLMDELREEKENYRLGKNR</sequence>
<gene>
    <name evidence="2" type="ORF">Lqui_1346</name>
</gene>
<dbReference type="Gene3D" id="3.40.50.1820">
    <property type="entry name" value="alpha/beta hydrolase"/>
    <property type="match status" value="1"/>
</dbReference>
<name>A0A0W0XZN4_9GAMM</name>
<accession>A0A0W0XZN4</accession>
<dbReference type="EMBL" id="LNYS01000008">
    <property type="protein sequence ID" value="KTD50021.1"/>
    <property type="molecule type" value="Genomic_DNA"/>
</dbReference>